<dbReference type="Pfam" id="PF00436">
    <property type="entry name" value="SSB"/>
    <property type="match status" value="1"/>
</dbReference>
<evidence type="ECO:0000313" key="4">
    <source>
        <dbReference type="EMBL" id="QRQ82852.1"/>
    </source>
</evidence>
<dbReference type="Gene3D" id="2.40.50.140">
    <property type="entry name" value="Nucleic acid-binding proteins"/>
    <property type="match status" value="1"/>
</dbReference>
<dbReference type="KEGG" id="ptes:JQU52_05585"/>
<protein>
    <recommendedName>
        <fullName evidence="2 3">Single-stranded DNA-binding protein</fullName>
        <shortName evidence="2">SSB</shortName>
    </recommendedName>
</protein>
<evidence type="ECO:0000256" key="2">
    <source>
        <dbReference type="HAMAP-Rule" id="MF_00984"/>
    </source>
</evidence>
<evidence type="ECO:0000313" key="5">
    <source>
        <dbReference type="Proteomes" id="UP000653156"/>
    </source>
</evidence>
<dbReference type="Proteomes" id="UP000653156">
    <property type="component" value="Chromosome"/>
</dbReference>
<comment type="caution">
    <text evidence="2">Lacks conserved residue(s) required for the propagation of feature annotation.</text>
</comment>
<dbReference type="InterPro" id="IPR012340">
    <property type="entry name" value="NA-bd_OB-fold"/>
</dbReference>
<dbReference type="HAMAP" id="MF_00984">
    <property type="entry name" value="SSB"/>
    <property type="match status" value="1"/>
</dbReference>
<keyword evidence="5" id="KW-1185">Reference proteome</keyword>
<name>A0A892ZIU5_9NEIS</name>
<dbReference type="GO" id="GO:0003697">
    <property type="term" value="F:single-stranded DNA binding"/>
    <property type="evidence" value="ECO:0007669"/>
    <property type="project" value="UniProtKB-UniRule"/>
</dbReference>
<dbReference type="EMBL" id="CP069798">
    <property type="protein sequence ID" value="QRQ82852.1"/>
    <property type="molecule type" value="Genomic_DNA"/>
</dbReference>
<dbReference type="InterPro" id="IPR000424">
    <property type="entry name" value="Primosome_PriB/ssb"/>
</dbReference>
<dbReference type="SUPFAM" id="SSF50249">
    <property type="entry name" value="Nucleic acid-binding proteins"/>
    <property type="match status" value="1"/>
</dbReference>
<dbReference type="PROSITE" id="PS50935">
    <property type="entry name" value="SSB"/>
    <property type="match status" value="1"/>
</dbReference>
<accession>A0A892ZIU5</accession>
<evidence type="ECO:0000256" key="1">
    <source>
        <dbReference type="ARBA" id="ARBA00023125"/>
    </source>
</evidence>
<gene>
    <name evidence="4" type="primary">ssb</name>
    <name evidence="4" type="ORF">JQU52_05585</name>
</gene>
<organism evidence="4 5">
    <name type="scientific">Paralysiella testudinis</name>
    <dbReference type="NCBI Taxonomy" id="2809020"/>
    <lineage>
        <taxon>Bacteria</taxon>
        <taxon>Pseudomonadati</taxon>
        <taxon>Pseudomonadota</taxon>
        <taxon>Betaproteobacteria</taxon>
        <taxon>Neisseriales</taxon>
        <taxon>Neisseriaceae</taxon>
        <taxon>Paralysiella</taxon>
    </lineage>
</organism>
<dbReference type="InterPro" id="IPR011344">
    <property type="entry name" value="ssDNA-bd"/>
</dbReference>
<reference evidence="4" key="1">
    <citation type="submission" date="2021-02" db="EMBL/GenBank/DDBJ databases">
        <title>Neisseriaceae sp. 26B isolated from the cloaca of a Common Toad-headed Turtle (Mesoclemmys nasuta).</title>
        <authorList>
            <person name="Spergser J."/>
            <person name="Busse H.-J."/>
        </authorList>
    </citation>
    <scope>NUCLEOTIDE SEQUENCE</scope>
    <source>
        <strain evidence="4">26B</strain>
    </source>
</reference>
<dbReference type="AlphaFoldDB" id="A0A892ZIU5"/>
<dbReference type="RefSeq" id="WP_230340144.1">
    <property type="nucleotide sequence ID" value="NZ_CP069798.1"/>
</dbReference>
<dbReference type="NCBIfam" id="TIGR00621">
    <property type="entry name" value="ssb"/>
    <property type="match status" value="1"/>
</dbReference>
<dbReference type="GO" id="GO:0006260">
    <property type="term" value="P:DNA replication"/>
    <property type="evidence" value="ECO:0007669"/>
    <property type="project" value="InterPro"/>
</dbReference>
<proteinExistence type="inferred from homology"/>
<keyword evidence="1 2" id="KW-0238">DNA-binding</keyword>
<evidence type="ECO:0000256" key="3">
    <source>
        <dbReference type="RuleBase" id="RU000524"/>
    </source>
</evidence>
<comment type="subunit">
    <text evidence="2">Homotetramer.</text>
</comment>
<sequence length="142" mass="15828">MTPFFNRITVMGLLGKTPELRYLNDGTAATSVNIAYSEKYRDRHNGEYVEKTEWFVALLYGNQAETVCRLMNAGDGIQVHGKMRSRHYTDKTGTPRTTWEILADSVQMIALRTPKTDNAAAADVVTQPAMPGQRPSSLSECL</sequence>
<dbReference type="CDD" id="cd04496">
    <property type="entry name" value="SSB_OBF"/>
    <property type="match status" value="1"/>
</dbReference>